<dbReference type="Proteomes" id="UP000284702">
    <property type="component" value="Unassembled WGS sequence"/>
</dbReference>
<keyword evidence="4" id="KW-1185">Reference proteome</keyword>
<evidence type="ECO:0000256" key="2">
    <source>
        <dbReference type="SAM" id="Phobius"/>
    </source>
</evidence>
<evidence type="ECO:0000313" key="4">
    <source>
        <dbReference type="Proteomes" id="UP000284702"/>
    </source>
</evidence>
<comment type="caution">
    <text evidence="3">The sequence shown here is derived from an EMBL/GenBank/DDBJ whole genome shotgun (WGS) entry which is preliminary data.</text>
</comment>
<feature type="compositionally biased region" description="Low complexity" evidence="1">
    <location>
        <begin position="315"/>
        <end position="328"/>
    </location>
</feature>
<feature type="region of interest" description="Disordered" evidence="1">
    <location>
        <begin position="315"/>
        <end position="339"/>
    </location>
</feature>
<feature type="transmembrane region" description="Helical" evidence="2">
    <location>
        <begin position="89"/>
        <end position="114"/>
    </location>
</feature>
<protein>
    <recommendedName>
        <fullName evidence="5">Transmembrane protein</fullName>
    </recommendedName>
</protein>
<dbReference type="VEuPathDB" id="FungiDB:H257_11427"/>
<dbReference type="EMBL" id="MZMZ02000915">
    <property type="protein sequence ID" value="RQM30212.1"/>
    <property type="molecule type" value="Genomic_DNA"/>
</dbReference>
<reference evidence="3" key="1">
    <citation type="submission" date="2018-07" db="EMBL/GenBank/DDBJ databases">
        <title>Annotation of Aphanomyces astaci genome assembly.</title>
        <authorList>
            <person name="Studholme D.J."/>
        </authorList>
    </citation>
    <scope>NUCLEOTIDE SEQUENCE [LARGE SCALE GENOMIC DNA]</scope>
    <source>
        <strain evidence="3">Pc</strain>
    </source>
</reference>
<feature type="compositionally biased region" description="Polar residues" evidence="1">
    <location>
        <begin position="1"/>
        <end position="25"/>
    </location>
</feature>
<accession>A0A3R7X7V0</accession>
<evidence type="ECO:0000256" key="1">
    <source>
        <dbReference type="SAM" id="MobiDB-lite"/>
    </source>
</evidence>
<dbReference type="AlphaFoldDB" id="A0A3R7X7V0"/>
<proteinExistence type="predicted"/>
<gene>
    <name evidence="3" type="ORF">B5M09_000302</name>
</gene>
<keyword evidence="2" id="KW-0812">Transmembrane</keyword>
<evidence type="ECO:0008006" key="5">
    <source>
        <dbReference type="Google" id="ProtNLM"/>
    </source>
</evidence>
<keyword evidence="2" id="KW-1133">Transmembrane helix</keyword>
<organism evidence="3 4">
    <name type="scientific">Aphanomyces astaci</name>
    <name type="common">Crayfish plague agent</name>
    <dbReference type="NCBI Taxonomy" id="112090"/>
    <lineage>
        <taxon>Eukaryota</taxon>
        <taxon>Sar</taxon>
        <taxon>Stramenopiles</taxon>
        <taxon>Oomycota</taxon>
        <taxon>Saprolegniomycetes</taxon>
        <taxon>Saprolegniales</taxon>
        <taxon>Verrucalvaceae</taxon>
        <taxon>Aphanomyces</taxon>
    </lineage>
</organism>
<evidence type="ECO:0000313" key="3">
    <source>
        <dbReference type="EMBL" id="RQM30212.1"/>
    </source>
</evidence>
<name>A0A3R7X7V0_APHAT</name>
<feature type="region of interest" description="Disordered" evidence="1">
    <location>
        <begin position="136"/>
        <end position="156"/>
    </location>
</feature>
<feature type="region of interest" description="Disordered" evidence="1">
    <location>
        <begin position="1"/>
        <end position="55"/>
    </location>
</feature>
<keyword evidence="2" id="KW-0472">Membrane</keyword>
<sequence>MTDAPQTPTDTHAYTKTDSSTNATISPFKREPSPDFEPDNTTPHNTAKPQECPPPGAATCVRRFGRWYVGDKGTTGKRYCGARISRGPFIWLHVVGVFVVVALIVIPIFTAVVVPKMIQAKFDEAIRLNPFNEVNRSAPSSIPPTSPSSASSSMPSSFEVLPDGSAADFRFNLTLGPLMSIGGMLENHNTSHLSSRVDDVSVGTVELVGPTTFYIADTDEHEWAAVTILHSVSFPVSSATHLSILGNFSVFDTPSQACIDAIFPTKTIALVIHTQWTISFWGFNWYRNLPLHSRYDMPLSTTLQEQFDHVMQQHPFASSSSPKGTSSLPPSPSLNNQSVAGESTTATTFEYFSKGTLPWNFRINTTIANLTVLPGIVEIVGPTVFAISDVKGKGWANVTFDSVLFPLHKTTRLSVYGNFSIYSLPTPSVVAAIVATNQFVMVVHTWWTIKAFGNVWFPKLQLQSHFDLNSDTGAQLWSSIKCRIYTC</sequence>
<feature type="compositionally biased region" description="Low complexity" evidence="1">
    <location>
        <begin position="147"/>
        <end position="156"/>
    </location>
</feature>
<feature type="compositionally biased region" description="Polar residues" evidence="1">
    <location>
        <begin position="39"/>
        <end position="48"/>
    </location>
</feature>